<reference evidence="1" key="1">
    <citation type="submission" date="2023-03" db="EMBL/GenBank/DDBJ databases">
        <title>Andean soil-derived lignocellulolytic bacterial consortium as a source of novel taxa and putative plastic-active enzymes.</title>
        <authorList>
            <person name="Diaz-Garcia L."/>
            <person name="Chuvochina M."/>
            <person name="Feuerriegel G."/>
            <person name="Bunk B."/>
            <person name="Sproer C."/>
            <person name="Streit W.R."/>
            <person name="Rodriguez L.M."/>
            <person name="Overmann J."/>
            <person name="Jimenez D.J."/>
        </authorList>
    </citation>
    <scope>NUCLEOTIDE SEQUENCE</scope>
    <source>
        <strain evidence="1">MAG 26</strain>
    </source>
</reference>
<dbReference type="AlphaFoldDB" id="A0AAJ5XA49"/>
<evidence type="ECO:0000313" key="2">
    <source>
        <dbReference type="Proteomes" id="UP001218362"/>
    </source>
</evidence>
<evidence type="ECO:0000313" key="1">
    <source>
        <dbReference type="EMBL" id="WEK46909.1"/>
    </source>
</evidence>
<proteinExistence type="predicted"/>
<name>A0AAJ5XA49_9SPHN</name>
<protein>
    <submittedName>
        <fullName evidence="1">Uncharacterized protein</fullName>
    </submittedName>
</protein>
<dbReference type="EMBL" id="CP119316">
    <property type="protein sequence ID" value="WEK46909.1"/>
    <property type="molecule type" value="Genomic_DNA"/>
</dbReference>
<dbReference type="Proteomes" id="UP001218362">
    <property type="component" value="Chromosome"/>
</dbReference>
<accession>A0AAJ5XA49</accession>
<dbReference type="KEGG" id="acob:P0Y56_01075"/>
<gene>
    <name evidence="1" type="ORF">P0Y56_01075</name>
</gene>
<organism evidence="1 2">
    <name type="scientific">Candidatus Andeanibacterium colombiense</name>
    <dbReference type="NCBI Taxonomy" id="3121345"/>
    <lineage>
        <taxon>Bacteria</taxon>
        <taxon>Pseudomonadati</taxon>
        <taxon>Pseudomonadota</taxon>
        <taxon>Alphaproteobacteria</taxon>
        <taxon>Sphingomonadales</taxon>
        <taxon>Sphingomonadaceae</taxon>
        <taxon>Candidatus Andeanibacterium</taxon>
    </lineage>
</organism>
<sequence length="70" mass="7503">MKTGLALAMAGKWNFAGPQRAAGEADRVCGKKVARPRKAGVRCRCGRHRDAALRLRQSVGTVASHFGINL</sequence>